<dbReference type="SUPFAM" id="SSF47413">
    <property type="entry name" value="lambda repressor-like DNA-binding domains"/>
    <property type="match status" value="1"/>
</dbReference>
<feature type="domain" description="HTH cro/C1-type" evidence="1">
    <location>
        <begin position="19"/>
        <end position="73"/>
    </location>
</feature>
<dbReference type="InterPro" id="IPR001387">
    <property type="entry name" value="Cro/C1-type_HTH"/>
</dbReference>
<keyword evidence="3" id="KW-1185">Reference proteome</keyword>
<protein>
    <submittedName>
        <fullName evidence="2">Helix-turn-helix transcriptional regulator</fullName>
    </submittedName>
</protein>
<dbReference type="Proteomes" id="UP001501358">
    <property type="component" value="Unassembled WGS sequence"/>
</dbReference>
<dbReference type="RefSeq" id="WP_344382175.1">
    <property type="nucleotide sequence ID" value="NZ_BAAATA010000005.1"/>
</dbReference>
<dbReference type="Pfam" id="PF13560">
    <property type="entry name" value="HTH_31"/>
    <property type="match status" value="1"/>
</dbReference>
<dbReference type="Pfam" id="PF19054">
    <property type="entry name" value="DUF5753"/>
    <property type="match status" value="1"/>
</dbReference>
<dbReference type="Gene3D" id="1.10.260.40">
    <property type="entry name" value="lambda repressor-like DNA-binding domains"/>
    <property type="match status" value="1"/>
</dbReference>
<proteinExistence type="predicted"/>
<dbReference type="CDD" id="cd00093">
    <property type="entry name" value="HTH_XRE"/>
    <property type="match status" value="1"/>
</dbReference>
<reference evidence="2 3" key="1">
    <citation type="journal article" date="2019" name="Int. J. Syst. Evol. Microbiol.">
        <title>The Global Catalogue of Microorganisms (GCM) 10K type strain sequencing project: providing services to taxonomists for standard genome sequencing and annotation.</title>
        <authorList>
            <consortium name="The Broad Institute Genomics Platform"/>
            <consortium name="The Broad Institute Genome Sequencing Center for Infectious Disease"/>
            <person name="Wu L."/>
            <person name="Ma J."/>
        </authorList>
    </citation>
    <scope>NUCLEOTIDE SEQUENCE [LARGE SCALE GENOMIC DNA]</scope>
    <source>
        <strain evidence="2 3">JCM 6307</strain>
    </source>
</reference>
<dbReference type="InterPro" id="IPR043917">
    <property type="entry name" value="DUF5753"/>
</dbReference>
<dbReference type="EMBL" id="BAAATA010000005">
    <property type="protein sequence ID" value="GAA2478569.1"/>
    <property type="molecule type" value="Genomic_DNA"/>
</dbReference>
<dbReference type="PROSITE" id="PS50943">
    <property type="entry name" value="HTH_CROC1"/>
    <property type="match status" value="1"/>
</dbReference>
<gene>
    <name evidence="2" type="ORF">GCM10010406_13420</name>
</gene>
<dbReference type="SMART" id="SM00530">
    <property type="entry name" value="HTH_XRE"/>
    <property type="match status" value="1"/>
</dbReference>
<comment type="caution">
    <text evidence="2">The sequence shown here is derived from an EMBL/GenBank/DDBJ whole genome shotgun (WGS) entry which is preliminary data.</text>
</comment>
<sequence>MPNARPAPTVRRRRLGQALRRFRGETGMTLDSAAEAVGWTAPKLSRIETANAHLRPADVATLLRVYGVDDPEVVAALEGLARDAGKRGWWQTYSGIVSPTYADYISLESDADCVREFSPLLVPGLLQAASYARETIAANAITRSPEEVIALAEVRLARQSVLARPERPLKLWAIIHEAALHQRFALRPHTMREQLRRLLDAAEMPNVTIQVMPMNATPHPGSVSGFSLVSFPGPMPDVVLLENLLGSAYVEGVDEVQVFADAFERIVAAALPMDDSLALISRMEEGSRK</sequence>
<evidence type="ECO:0000313" key="3">
    <source>
        <dbReference type="Proteomes" id="UP001501358"/>
    </source>
</evidence>
<evidence type="ECO:0000313" key="2">
    <source>
        <dbReference type="EMBL" id="GAA2478569.1"/>
    </source>
</evidence>
<organism evidence="2 3">
    <name type="scientific">Streptomyces thermolineatus</name>
    <dbReference type="NCBI Taxonomy" id="44033"/>
    <lineage>
        <taxon>Bacteria</taxon>
        <taxon>Bacillati</taxon>
        <taxon>Actinomycetota</taxon>
        <taxon>Actinomycetes</taxon>
        <taxon>Kitasatosporales</taxon>
        <taxon>Streptomycetaceae</taxon>
        <taxon>Streptomyces</taxon>
    </lineage>
</organism>
<evidence type="ECO:0000259" key="1">
    <source>
        <dbReference type="PROSITE" id="PS50943"/>
    </source>
</evidence>
<accession>A0ABN3L9N6</accession>
<name>A0ABN3L9N6_9ACTN</name>
<dbReference type="InterPro" id="IPR010982">
    <property type="entry name" value="Lambda_DNA-bd_dom_sf"/>
</dbReference>